<feature type="transmembrane region" description="Helical" evidence="1">
    <location>
        <begin position="25"/>
        <end position="47"/>
    </location>
</feature>
<organism evidence="2 3">
    <name type="scientific">Promicromonospora aerolata</name>
    <dbReference type="NCBI Taxonomy" id="195749"/>
    <lineage>
        <taxon>Bacteria</taxon>
        <taxon>Bacillati</taxon>
        <taxon>Actinomycetota</taxon>
        <taxon>Actinomycetes</taxon>
        <taxon>Micrococcales</taxon>
        <taxon>Promicromonosporaceae</taxon>
        <taxon>Promicromonospora</taxon>
    </lineage>
</organism>
<feature type="transmembrane region" description="Helical" evidence="1">
    <location>
        <begin position="101"/>
        <end position="126"/>
    </location>
</feature>
<dbReference type="Proteomes" id="UP001597338">
    <property type="component" value="Unassembled WGS sequence"/>
</dbReference>
<proteinExistence type="predicted"/>
<sequence length="192" mass="20360">MSFPTDSLLDPAAGATTFARRLAHVLALITLPSGLWRIALVAGLPVANTAIVLPLSERVQIVGLSLVAEALALLSLGLVQRWGEVLPRWVPFLGGRPIHRLAATVPAALGATALTGIWTFAVVNVLSGTAGGGLDYFFPTVAQKVVLLVCYVPLLAWGPLLAVLTVAYYRRRTPNRVAERADTASGGRRYRG</sequence>
<name>A0ABW4VGM0_9MICO</name>
<evidence type="ECO:0000256" key="1">
    <source>
        <dbReference type="SAM" id="Phobius"/>
    </source>
</evidence>
<dbReference type="EMBL" id="JBHUHF010000001">
    <property type="protein sequence ID" value="MFD2028888.1"/>
    <property type="molecule type" value="Genomic_DNA"/>
</dbReference>
<accession>A0ABW4VGM0</accession>
<dbReference type="RefSeq" id="WP_377200549.1">
    <property type="nucleotide sequence ID" value="NZ_JBHUHF010000001.1"/>
</dbReference>
<feature type="transmembrane region" description="Helical" evidence="1">
    <location>
        <begin position="59"/>
        <end position="80"/>
    </location>
</feature>
<keyword evidence="3" id="KW-1185">Reference proteome</keyword>
<gene>
    <name evidence="2" type="ORF">ACFSL2_25635</name>
</gene>
<protein>
    <submittedName>
        <fullName evidence="2">Uncharacterized protein</fullName>
    </submittedName>
</protein>
<keyword evidence="1" id="KW-0812">Transmembrane</keyword>
<keyword evidence="1" id="KW-1133">Transmembrane helix</keyword>
<evidence type="ECO:0000313" key="2">
    <source>
        <dbReference type="EMBL" id="MFD2028888.1"/>
    </source>
</evidence>
<evidence type="ECO:0000313" key="3">
    <source>
        <dbReference type="Proteomes" id="UP001597338"/>
    </source>
</evidence>
<feature type="transmembrane region" description="Helical" evidence="1">
    <location>
        <begin position="146"/>
        <end position="169"/>
    </location>
</feature>
<keyword evidence="1" id="KW-0472">Membrane</keyword>
<comment type="caution">
    <text evidence="2">The sequence shown here is derived from an EMBL/GenBank/DDBJ whole genome shotgun (WGS) entry which is preliminary data.</text>
</comment>
<reference evidence="3" key="1">
    <citation type="journal article" date="2019" name="Int. J. Syst. Evol. Microbiol.">
        <title>The Global Catalogue of Microorganisms (GCM) 10K type strain sequencing project: providing services to taxonomists for standard genome sequencing and annotation.</title>
        <authorList>
            <consortium name="The Broad Institute Genomics Platform"/>
            <consortium name="The Broad Institute Genome Sequencing Center for Infectious Disease"/>
            <person name="Wu L."/>
            <person name="Ma J."/>
        </authorList>
    </citation>
    <scope>NUCLEOTIDE SEQUENCE [LARGE SCALE GENOMIC DNA]</scope>
    <source>
        <strain evidence="3">CCM 7043</strain>
    </source>
</reference>